<feature type="domain" description="N-acetyltransferase" evidence="3">
    <location>
        <begin position="1"/>
        <end position="152"/>
    </location>
</feature>
<evidence type="ECO:0000256" key="2">
    <source>
        <dbReference type="ARBA" id="ARBA00023315"/>
    </source>
</evidence>
<dbReference type="CDD" id="cd04301">
    <property type="entry name" value="NAT_SF"/>
    <property type="match status" value="1"/>
</dbReference>
<keyword evidence="2" id="KW-0012">Acyltransferase</keyword>
<keyword evidence="1 4" id="KW-0808">Transferase</keyword>
<dbReference type="PROSITE" id="PS51186">
    <property type="entry name" value="GNAT"/>
    <property type="match status" value="1"/>
</dbReference>
<gene>
    <name evidence="4" type="ORF">DXZ20_11790</name>
</gene>
<dbReference type="PANTHER" id="PTHR43877">
    <property type="entry name" value="AMINOALKYLPHOSPHONATE N-ACETYLTRANSFERASE-RELATED-RELATED"/>
    <property type="match status" value="1"/>
</dbReference>
<evidence type="ECO:0000313" key="5">
    <source>
        <dbReference type="Proteomes" id="UP000481033"/>
    </source>
</evidence>
<sequence>MIRSTTLDDTAALLALASEAIGFSPEELKELKSSLNDYFSGENGDHFWLTDDDDGLVAAAYCAPERMTNGTWNLLFLAVHPEQQGQGRGTAMVRHVEETLAARGAHLLLVETLASFERTRAFYLKCGYGQEACIRDFYEAGADKIVYRKLLNF</sequence>
<reference evidence="4 5" key="1">
    <citation type="journal article" date="2020" name="Microb. Ecol.">
        <title>Ecogenomics of the Marine Benthic Filamentous Cyanobacterium Adonisia.</title>
        <authorList>
            <person name="Walter J.M."/>
            <person name="Coutinho F.H."/>
            <person name="Leomil L."/>
            <person name="Hargreaves P.I."/>
            <person name="Campeao M.E."/>
            <person name="Vieira V.V."/>
            <person name="Silva B.S."/>
            <person name="Fistarol G.O."/>
            <person name="Salomon P.S."/>
            <person name="Sawabe T."/>
            <person name="Mino S."/>
            <person name="Hosokawa M."/>
            <person name="Miyashita H."/>
            <person name="Maruyama F."/>
            <person name="van Verk M.C."/>
            <person name="Dutilh B.E."/>
            <person name="Thompson C.C."/>
            <person name="Thompson F.L."/>
        </authorList>
    </citation>
    <scope>NUCLEOTIDE SEQUENCE [LARGE SCALE GENOMIC DNA]</scope>
    <source>
        <strain evidence="4 5">CCMR0081</strain>
    </source>
</reference>
<dbReference type="Gene3D" id="3.40.630.30">
    <property type="match status" value="1"/>
</dbReference>
<dbReference type="SUPFAM" id="SSF55729">
    <property type="entry name" value="Acyl-CoA N-acyltransferases (Nat)"/>
    <property type="match status" value="1"/>
</dbReference>
<dbReference type="AlphaFoldDB" id="A0A6M0RKD1"/>
<evidence type="ECO:0000313" key="4">
    <source>
        <dbReference type="EMBL" id="NEZ56340.1"/>
    </source>
</evidence>
<organism evidence="4 5">
    <name type="scientific">Adonisia turfae CCMR0081</name>
    <dbReference type="NCBI Taxonomy" id="2292702"/>
    <lineage>
        <taxon>Bacteria</taxon>
        <taxon>Bacillati</taxon>
        <taxon>Cyanobacteriota</taxon>
        <taxon>Adonisia</taxon>
        <taxon>Adonisia turfae</taxon>
    </lineage>
</organism>
<dbReference type="EMBL" id="QXHD01000004">
    <property type="protein sequence ID" value="NEZ56340.1"/>
    <property type="molecule type" value="Genomic_DNA"/>
</dbReference>
<keyword evidence="5" id="KW-1185">Reference proteome</keyword>
<protein>
    <submittedName>
        <fullName evidence="4">GNAT family N-acetyltransferase</fullName>
    </submittedName>
</protein>
<proteinExistence type="predicted"/>
<comment type="caution">
    <text evidence="4">The sequence shown here is derived from an EMBL/GenBank/DDBJ whole genome shotgun (WGS) entry which is preliminary data.</text>
</comment>
<evidence type="ECO:0000256" key="1">
    <source>
        <dbReference type="ARBA" id="ARBA00022679"/>
    </source>
</evidence>
<dbReference type="GO" id="GO:0016747">
    <property type="term" value="F:acyltransferase activity, transferring groups other than amino-acyl groups"/>
    <property type="evidence" value="ECO:0007669"/>
    <property type="project" value="InterPro"/>
</dbReference>
<dbReference type="Proteomes" id="UP000481033">
    <property type="component" value="Unassembled WGS sequence"/>
</dbReference>
<dbReference type="InterPro" id="IPR000182">
    <property type="entry name" value="GNAT_dom"/>
</dbReference>
<dbReference type="Pfam" id="PF00583">
    <property type="entry name" value="Acetyltransf_1"/>
    <property type="match status" value="1"/>
</dbReference>
<accession>A0A6M0RKD1</accession>
<name>A0A6M0RKD1_9CYAN</name>
<dbReference type="RefSeq" id="WP_163698327.1">
    <property type="nucleotide sequence ID" value="NZ_QXHD01000004.1"/>
</dbReference>
<dbReference type="InterPro" id="IPR050832">
    <property type="entry name" value="Bact_Acetyltransf"/>
</dbReference>
<evidence type="ECO:0000259" key="3">
    <source>
        <dbReference type="PROSITE" id="PS51186"/>
    </source>
</evidence>
<dbReference type="InterPro" id="IPR016181">
    <property type="entry name" value="Acyl_CoA_acyltransferase"/>
</dbReference>